<organism evidence="17 18">
    <name type="scientific">Clostridium thailandense</name>
    <dbReference type="NCBI Taxonomy" id="2794346"/>
    <lineage>
        <taxon>Bacteria</taxon>
        <taxon>Bacillati</taxon>
        <taxon>Bacillota</taxon>
        <taxon>Clostridia</taxon>
        <taxon>Eubacteriales</taxon>
        <taxon>Clostridiaceae</taxon>
        <taxon>Clostridium</taxon>
    </lineage>
</organism>
<comment type="subunit">
    <text evidence="10">At low DSF concentrations, interacts with RpfF.</text>
</comment>
<keyword evidence="5" id="KW-0808">Transferase</keyword>
<dbReference type="InterPro" id="IPR005467">
    <property type="entry name" value="His_kinase_dom"/>
</dbReference>
<evidence type="ECO:0000256" key="2">
    <source>
        <dbReference type="ARBA" id="ARBA00006402"/>
    </source>
</evidence>
<protein>
    <recommendedName>
        <fullName evidence="12">Circadian input-output histidine kinase CikA</fullName>
        <ecNumber evidence="3">2.7.13.3</ecNumber>
    </recommendedName>
    <alternativeName>
        <fullName evidence="11">Sensory/regulatory protein RpfC</fullName>
    </alternativeName>
</protein>
<dbReference type="FunFam" id="1.10.287.130:FF:000002">
    <property type="entry name" value="Two-component osmosensing histidine kinase"/>
    <property type="match status" value="1"/>
</dbReference>
<dbReference type="Pfam" id="PF00072">
    <property type="entry name" value="Response_reg"/>
    <property type="match status" value="1"/>
</dbReference>
<comment type="caution">
    <text evidence="17">The sequence shown here is derived from an EMBL/GenBank/DDBJ whole genome shotgun (WGS) entry which is preliminary data.</text>
</comment>
<evidence type="ECO:0000313" key="17">
    <source>
        <dbReference type="EMBL" id="MBV7273801.1"/>
    </source>
</evidence>
<evidence type="ECO:0000259" key="16">
    <source>
        <dbReference type="PROSITE" id="PS50110"/>
    </source>
</evidence>
<evidence type="ECO:0000256" key="6">
    <source>
        <dbReference type="ARBA" id="ARBA00022741"/>
    </source>
</evidence>
<feature type="modified residue" description="4-aspartylphosphate" evidence="13">
    <location>
        <position position="739"/>
    </location>
</feature>
<feature type="domain" description="Histidine kinase" evidence="15">
    <location>
        <begin position="443"/>
        <end position="664"/>
    </location>
</feature>
<dbReference type="InterPro" id="IPR001789">
    <property type="entry name" value="Sig_transdc_resp-reg_receiver"/>
</dbReference>
<dbReference type="GO" id="GO:0000155">
    <property type="term" value="F:phosphorelay sensor kinase activity"/>
    <property type="evidence" value="ECO:0007669"/>
    <property type="project" value="InterPro"/>
</dbReference>
<feature type="domain" description="Response regulatory" evidence="16">
    <location>
        <begin position="690"/>
        <end position="808"/>
    </location>
</feature>
<dbReference type="InterPro" id="IPR003661">
    <property type="entry name" value="HisK_dim/P_dom"/>
</dbReference>
<reference evidence="17" key="1">
    <citation type="submission" date="2020-12" db="EMBL/GenBank/DDBJ databases">
        <title>Clostridium thailandense sp. nov., a novel acetogenic bacterium isolated from peat land soil in Thailand.</title>
        <authorList>
            <person name="Chaikitkaew S."/>
            <person name="Birkeland N.K."/>
        </authorList>
    </citation>
    <scope>NUCLEOTIDE SEQUENCE</scope>
    <source>
        <strain evidence="17">PL3</strain>
    </source>
</reference>
<evidence type="ECO:0000256" key="1">
    <source>
        <dbReference type="ARBA" id="ARBA00000085"/>
    </source>
</evidence>
<accession>A0A949WRC0</accession>
<evidence type="ECO:0000256" key="4">
    <source>
        <dbReference type="ARBA" id="ARBA00022553"/>
    </source>
</evidence>
<keyword evidence="6" id="KW-0547">Nucleotide-binding</keyword>
<dbReference type="InterPro" id="IPR003594">
    <property type="entry name" value="HATPase_dom"/>
</dbReference>
<dbReference type="SMART" id="SM00387">
    <property type="entry name" value="HATPase_c"/>
    <property type="match status" value="1"/>
</dbReference>
<dbReference type="AlphaFoldDB" id="A0A949WRC0"/>
<sequence length="811" mass="93163">MEEKLTLIICENFRKEIEYSIKSIGTNKIDIVYYSLDCFECEKNNQKSSREFTYKNSSNVIMFQCFNKKNMYNVKTFEDCCSVLLGSTLVESYSVQGSYLITPGLLKKWKHYIIDVFGFDTNTAKGFFKENFKNLVLLDSIVYEGIEEDLKELSAFVDLEYLILSVGLDYFKSNLINIYQNWKIRNLEKKINEKNKKVADFALILDFIEKSATLLKQEELISRIFDLFVILTGASNLSFLPIVDEMAEEVISYSNLSYDSDLIEFSNKGFHKQYRLTSSGKGIILKLSFNNEIIGYLEIENILFPNYIDSYLDISQTILKTFSLMIFNSRIYERLLEVNEQLKNLNTNLEDTILARTAELLEAKEGLEEMNMMLEETNALLEEEIAERRSAEEDIHVLNGKLIETNMLLEEELEYHKKIEEELVQAKEDAENANAAKSNFLANMSHEIRTPMNGIMGMTELALMTELNDKQRTYLDFAKKSMNSLLVIINDILDYTKIEQGKTHIETKPFDVREVISEVVTLFEVSANQKGLKVQFEIDESIPKIINGDMIRVRQIFSNLLGNAVKFTDIGEINVSVRQIELKSDSVKLLFAVNDTGIGIPEDQKDLLFQRFTQLDSSYTKKFQGTGLGLAISKKLVEMMGGEIWFDSKIGIGSEFCFTASFGIIEEIRVKEFSNDEQFKGVKEIKKDTKVLIVEDDEITRKFVMTFLKMKGIISITAENGKEAIEIYRNEKIDMILMDIQMPVLDGLSATKEIRALEFRNGIHTPIIAMTAYAYDDDIKKCFEAGVDEHTTKPLDLKEINCLMCKYLKGF</sequence>
<evidence type="ECO:0000256" key="9">
    <source>
        <dbReference type="ARBA" id="ARBA00023012"/>
    </source>
</evidence>
<evidence type="ECO:0000256" key="10">
    <source>
        <dbReference type="ARBA" id="ARBA00064003"/>
    </source>
</evidence>
<dbReference type="RefSeq" id="WP_218320869.1">
    <property type="nucleotide sequence ID" value="NZ_JAEEGC010000054.1"/>
</dbReference>
<dbReference type="EMBL" id="JAEEGC010000054">
    <property type="protein sequence ID" value="MBV7273801.1"/>
    <property type="molecule type" value="Genomic_DNA"/>
</dbReference>
<dbReference type="Pfam" id="PF00512">
    <property type="entry name" value="HisKA"/>
    <property type="match status" value="1"/>
</dbReference>
<evidence type="ECO:0000256" key="7">
    <source>
        <dbReference type="ARBA" id="ARBA00022777"/>
    </source>
</evidence>
<proteinExistence type="inferred from homology"/>
<dbReference type="InterPro" id="IPR012437">
    <property type="entry name" value="DUF1638"/>
</dbReference>
<dbReference type="PANTHER" id="PTHR45339:SF1">
    <property type="entry name" value="HYBRID SIGNAL TRANSDUCTION HISTIDINE KINASE J"/>
    <property type="match status" value="1"/>
</dbReference>
<keyword evidence="14" id="KW-0175">Coiled coil</keyword>
<dbReference type="EC" id="2.7.13.3" evidence="3"/>
<keyword evidence="9" id="KW-0902">Two-component regulatory system</keyword>
<comment type="similarity">
    <text evidence="2">In the N-terminal section; belongs to the phytochrome family.</text>
</comment>
<dbReference type="Proteomes" id="UP000694308">
    <property type="component" value="Unassembled WGS sequence"/>
</dbReference>
<dbReference type="GO" id="GO:0005524">
    <property type="term" value="F:ATP binding"/>
    <property type="evidence" value="ECO:0007669"/>
    <property type="project" value="UniProtKB-KW"/>
</dbReference>
<evidence type="ECO:0000259" key="15">
    <source>
        <dbReference type="PROSITE" id="PS50109"/>
    </source>
</evidence>
<dbReference type="PANTHER" id="PTHR45339">
    <property type="entry name" value="HYBRID SIGNAL TRANSDUCTION HISTIDINE KINASE J"/>
    <property type="match status" value="1"/>
</dbReference>
<dbReference type="CDD" id="cd00082">
    <property type="entry name" value="HisKA"/>
    <property type="match status" value="1"/>
</dbReference>
<evidence type="ECO:0000256" key="11">
    <source>
        <dbReference type="ARBA" id="ARBA00068150"/>
    </source>
</evidence>
<evidence type="ECO:0000256" key="13">
    <source>
        <dbReference type="PROSITE-ProRule" id="PRU00169"/>
    </source>
</evidence>
<evidence type="ECO:0000256" key="12">
    <source>
        <dbReference type="ARBA" id="ARBA00074306"/>
    </source>
</evidence>
<keyword evidence="18" id="KW-1185">Reference proteome</keyword>
<dbReference type="CDD" id="cd17546">
    <property type="entry name" value="REC_hyHK_CKI1_RcsC-like"/>
    <property type="match status" value="1"/>
</dbReference>
<evidence type="ECO:0000256" key="8">
    <source>
        <dbReference type="ARBA" id="ARBA00022840"/>
    </source>
</evidence>
<dbReference type="Pfam" id="PF07796">
    <property type="entry name" value="DUF1638"/>
    <property type="match status" value="1"/>
</dbReference>
<feature type="coiled-coil region" evidence="14">
    <location>
        <begin position="328"/>
        <end position="443"/>
    </location>
</feature>
<dbReference type="PROSITE" id="PS50110">
    <property type="entry name" value="RESPONSE_REGULATORY"/>
    <property type="match status" value="1"/>
</dbReference>
<evidence type="ECO:0000256" key="14">
    <source>
        <dbReference type="SAM" id="Coils"/>
    </source>
</evidence>
<evidence type="ECO:0000313" key="18">
    <source>
        <dbReference type="Proteomes" id="UP000694308"/>
    </source>
</evidence>
<dbReference type="CDD" id="cd16922">
    <property type="entry name" value="HATPase_EvgS-ArcB-TorS-like"/>
    <property type="match status" value="1"/>
</dbReference>
<dbReference type="SMART" id="SM00388">
    <property type="entry name" value="HisKA"/>
    <property type="match status" value="1"/>
</dbReference>
<dbReference type="Pfam" id="PF02518">
    <property type="entry name" value="HATPase_c"/>
    <property type="match status" value="1"/>
</dbReference>
<keyword evidence="7" id="KW-0418">Kinase</keyword>
<dbReference type="PROSITE" id="PS50109">
    <property type="entry name" value="HIS_KIN"/>
    <property type="match status" value="1"/>
</dbReference>
<dbReference type="FunFam" id="3.30.565.10:FF:000010">
    <property type="entry name" value="Sensor histidine kinase RcsC"/>
    <property type="match status" value="1"/>
</dbReference>
<name>A0A949WRC0_9CLOT</name>
<comment type="catalytic activity">
    <reaction evidence="1">
        <text>ATP + protein L-histidine = ADP + protein N-phospho-L-histidine.</text>
        <dbReference type="EC" id="2.7.13.3"/>
    </reaction>
</comment>
<evidence type="ECO:0000256" key="5">
    <source>
        <dbReference type="ARBA" id="ARBA00022679"/>
    </source>
</evidence>
<gene>
    <name evidence="17" type="ORF">I6U48_12870</name>
</gene>
<keyword evidence="8" id="KW-0067">ATP-binding</keyword>
<evidence type="ECO:0000256" key="3">
    <source>
        <dbReference type="ARBA" id="ARBA00012438"/>
    </source>
</evidence>
<keyword evidence="4 13" id="KW-0597">Phosphoprotein</keyword>
<dbReference type="SMART" id="SM00448">
    <property type="entry name" value="REC"/>
    <property type="match status" value="1"/>
</dbReference>